<keyword evidence="5" id="KW-0808">Transferase</keyword>
<proteinExistence type="inferred from homology"/>
<dbReference type="InterPro" id="IPR005474">
    <property type="entry name" value="Transketolase_N"/>
</dbReference>
<evidence type="ECO:0000313" key="6">
    <source>
        <dbReference type="Proteomes" id="UP001232755"/>
    </source>
</evidence>
<accession>A0ABU0QG84</accession>
<dbReference type="GO" id="GO:0004802">
    <property type="term" value="F:transketolase activity"/>
    <property type="evidence" value="ECO:0007669"/>
    <property type="project" value="UniProtKB-EC"/>
</dbReference>
<dbReference type="EC" id="2.2.1.1" evidence="5"/>
<dbReference type="SUPFAM" id="SSF52518">
    <property type="entry name" value="Thiamin diphosphate-binding fold (THDP-binding)"/>
    <property type="match status" value="1"/>
</dbReference>
<keyword evidence="6" id="KW-1185">Reference proteome</keyword>
<dbReference type="RefSeq" id="WP_307173432.1">
    <property type="nucleotide sequence ID" value="NZ_JAUSYP010000001.1"/>
</dbReference>
<keyword evidence="3" id="KW-0786">Thiamine pyrophosphate</keyword>
<evidence type="ECO:0000259" key="4">
    <source>
        <dbReference type="Pfam" id="PF00456"/>
    </source>
</evidence>
<dbReference type="InterPro" id="IPR029061">
    <property type="entry name" value="THDP-binding"/>
</dbReference>
<evidence type="ECO:0000313" key="5">
    <source>
        <dbReference type="EMBL" id="MDQ0746386.1"/>
    </source>
</evidence>
<dbReference type="EMBL" id="JAUSYP010000001">
    <property type="protein sequence ID" value="MDQ0746386.1"/>
    <property type="molecule type" value="Genomic_DNA"/>
</dbReference>
<evidence type="ECO:0000256" key="3">
    <source>
        <dbReference type="ARBA" id="ARBA00023052"/>
    </source>
</evidence>
<dbReference type="PANTHER" id="PTHR47514">
    <property type="entry name" value="TRANSKETOLASE N-TERMINAL SECTION-RELATED"/>
    <property type="match status" value="1"/>
</dbReference>
<protein>
    <submittedName>
        <fullName evidence="5">Transketolase</fullName>
        <ecNumber evidence="5">2.2.1.1</ecNumber>
    </submittedName>
</protein>
<dbReference type="Gene3D" id="3.40.50.970">
    <property type="match status" value="1"/>
</dbReference>
<dbReference type="Proteomes" id="UP001232755">
    <property type="component" value="Unassembled WGS sequence"/>
</dbReference>
<dbReference type="Pfam" id="PF00456">
    <property type="entry name" value="Transketolase_N"/>
    <property type="match status" value="1"/>
</dbReference>
<evidence type="ECO:0000256" key="2">
    <source>
        <dbReference type="ARBA" id="ARBA00007131"/>
    </source>
</evidence>
<organism evidence="5 6">
    <name type="scientific">Streptomyces africanus</name>
    <dbReference type="NCBI Taxonomy" id="231024"/>
    <lineage>
        <taxon>Bacteria</taxon>
        <taxon>Bacillati</taxon>
        <taxon>Actinomycetota</taxon>
        <taxon>Actinomycetes</taxon>
        <taxon>Kitasatosporales</taxon>
        <taxon>Streptomycetaceae</taxon>
        <taxon>Streptomyces</taxon>
    </lineage>
</organism>
<feature type="domain" description="Transketolase N-terminal" evidence="4">
    <location>
        <begin position="35"/>
        <end position="279"/>
    </location>
</feature>
<name>A0ABU0QG84_9ACTN</name>
<comment type="cofactor">
    <cofactor evidence="1">
        <name>thiamine diphosphate</name>
        <dbReference type="ChEBI" id="CHEBI:58937"/>
    </cofactor>
</comment>
<comment type="caution">
    <text evidence="5">The sequence shown here is derived from an EMBL/GenBank/DDBJ whole genome shotgun (WGS) entry which is preliminary data.</text>
</comment>
<reference evidence="5 6" key="1">
    <citation type="submission" date="2023-07" db="EMBL/GenBank/DDBJ databases">
        <title>Comparative genomics of wheat-associated soil bacteria to identify genetic determinants of phenazine resistance.</title>
        <authorList>
            <person name="Mouncey N."/>
        </authorList>
    </citation>
    <scope>NUCLEOTIDE SEQUENCE [LARGE SCALE GENOMIC DNA]</scope>
    <source>
        <strain evidence="5 6">B3I12</strain>
    </source>
</reference>
<dbReference type="PANTHER" id="PTHR47514:SF1">
    <property type="entry name" value="TRANSKETOLASE N-TERMINAL SECTION-RELATED"/>
    <property type="match status" value="1"/>
</dbReference>
<sequence length="297" mass="32217">MVLAPVPSATARLAGIRRELRAASPAERAARLGELAHSIRRSDLEMISRAGQGHIGGDYSAADIVTVLYFAVLDVRPEEPEWAERDRFVLSKGHAAGILYATLAHAGFFPEAELATFMEPLSPLNGHPNRRKVPGVETNTGPLGHGFPVAVGMAVAAKLDGSSRRTFVLTGDGELQEGSNWEAAMSASQQRLGRLTVIVDRNRFQQGAATEETSGLDPLDAKWASFGFDVRSVDGHDHEALYQALTEERSADDRPRCLIADTIKGKGVSFIEDRVEWHHKVPTAEQTAAAFEELTAR</sequence>
<evidence type="ECO:0000256" key="1">
    <source>
        <dbReference type="ARBA" id="ARBA00001964"/>
    </source>
</evidence>
<gene>
    <name evidence="5" type="ORF">QF034_000617</name>
</gene>
<dbReference type="CDD" id="cd02012">
    <property type="entry name" value="TPP_TK"/>
    <property type="match status" value="1"/>
</dbReference>
<comment type="similarity">
    <text evidence="2">Belongs to the transketolase family.</text>
</comment>